<reference evidence="4" key="1">
    <citation type="submission" date="2018-11" db="EMBL/GenBank/DDBJ databases">
        <title>Complete genome sequence of Paenibacillus sp. ML311-T8.</title>
        <authorList>
            <person name="Nam Y.-D."/>
            <person name="Kang J."/>
            <person name="Chung W.-H."/>
            <person name="Park Y.S."/>
        </authorList>
    </citation>
    <scope>NUCLEOTIDE SEQUENCE [LARGE SCALE GENOMIC DNA]</scope>
    <source>
        <strain evidence="4">ML311-T8</strain>
    </source>
</reference>
<dbReference type="Proteomes" id="UP000426246">
    <property type="component" value="Chromosome"/>
</dbReference>
<name>A0A6B8RC14_9BACL</name>
<dbReference type="HAMAP" id="MF_00727">
    <property type="entry name" value="Tgl"/>
    <property type="match status" value="1"/>
</dbReference>
<dbReference type="AlphaFoldDB" id="A0A6B8RC14"/>
<organism evidence="3 4">
    <name type="scientific">Paenibacillus psychroresistens</name>
    <dbReference type="NCBI Taxonomy" id="1778678"/>
    <lineage>
        <taxon>Bacteria</taxon>
        <taxon>Bacillati</taxon>
        <taxon>Bacillota</taxon>
        <taxon>Bacilli</taxon>
        <taxon>Bacillales</taxon>
        <taxon>Paenibacillaceae</taxon>
        <taxon>Paenibacillus</taxon>
    </lineage>
</organism>
<keyword evidence="2" id="KW-0749">Sporulation</keyword>
<dbReference type="GO" id="GO:0030435">
    <property type="term" value="P:sporulation resulting in formation of a cellular spore"/>
    <property type="evidence" value="ECO:0007669"/>
    <property type="project" value="UniProtKB-KW"/>
</dbReference>
<proteinExistence type="inferred from homology"/>
<keyword evidence="1 3" id="KW-0808">Transferase</keyword>
<dbReference type="OrthoDB" id="1845399at2"/>
<evidence type="ECO:0000256" key="2">
    <source>
        <dbReference type="ARBA" id="ARBA00022969"/>
    </source>
</evidence>
<dbReference type="RefSeq" id="WP_155699068.1">
    <property type="nucleotide sequence ID" value="NZ_CP034235.1"/>
</dbReference>
<accession>A0A6B8RC14</accession>
<gene>
    <name evidence="3" type="ORF">EHS13_03700</name>
</gene>
<protein>
    <submittedName>
        <fullName evidence="3">Protein-glutamine gamma-glutamyltransferase</fullName>
        <ecNumber evidence="3">2.3.2.13</ecNumber>
    </submittedName>
</protein>
<dbReference type="EC" id="2.3.2.13" evidence="3"/>
<dbReference type="Pfam" id="PF20085">
    <property type="entry name" value="TGL"/>
    <property type="match status" value="1"/>
</dbReference>
<evidence type="ECO:0000313" key="3">
    <source>
        <dbReference type="EMBL" id="QGQ94071.1"/>
    </source>
</evidence>
<sequence length="277" mass="31616">MIVIAGSGSDNLVDTSAWSTLEKEIYLQKKNSTSTYAYDSYDELRFELTLRSNIVSAARALLASKADFASFRKSRCNWKYWIRTEQGGFQLRPNVPTSAAIRDIFISGGLYAFECATAMVIVLYKAMLDTIGEARFNELYSDLLLYDWNYDTDLHLITMDTNDESYSGDILYFKNPDVSLDTPEWQGENVVKLANNLYYGHGIGNKTEQQMISELNDHRKPNSNQSAYLKNQVTYPDYKFLAQLFASGASERPYRFQPQLLNYQTVATIGSLNYLRV</sequence>
<dbReference type="GO" id="GO:0003810">
    <property type="term" value="F:protein-glutamine gamma-glutamyltransferase activity"/>
    <property type="evidence" value="ECO:0007669"/>
    <property type="project" value="UniProtKB-EC"/>
</dbReference>
<dbReference type="InterPro" id="IPR020916">
    <property type="entry name" value="Gln_gamma-glutamylTfrase_bac"/>
</dbReference>
<keyword evidence="3" id="KW-0012">Acyltransferase</keyword>
<dbReference type="EMBL" id="CP034235">
    <property type="protein sequence ID" value="QGQ94071.1"/>
    <property type="molecule type" value="Genomic_DNA"/>
</dbReference>
<dbReference type="NCBIfam" id="NF002869">
    <property type="entry name" value="PRK03187.1"/>
    <property type="match status" value="1"/>
</dbReference>
<keyword evidence="4" id="KW-1185">Reference proteome</keyword>
<dbReference type="KEGG" id="ppsc:EHS13_03700"/>
<evidence type="ECO:0000313" key="4">
    <source>
        <dbReference type="Proteomes" id="UP000426246"/>
    </source>
</evidence>
<evidence type="ECO:0000256" key="1">
    <source>
        <dbReference type="ARBA" id="ARBA00022679"/>
    </source>
</evidence>